<comment type="caution">
    <text evidence="1">The sequence shown here is derived from an EMBL/GenBank/DDBJ whole genome shotgun (WGS) entry which is preliminary data.</text>
</comment>
<protein>
    <submittedName>
        <fullName evidence="1">Uncharacterized protein</fullName>
    </submittedName>
</protein>
<dbReference type="OrthoDB" id="10005510at2"/>
<reference evidence="1 2" key="1">
    <citation type="submission" date="2018-08" db="EMBL/GenBank/DDBJ databases">
        <title>Meiothermus granaticius genome AF-68 sequencing project.</title>
        <authorList>
            <person name="Da Costa M.S."/>
            <person name="Albuquerque L."/>
            <person name="Raposo P."/>
            <person name="Froufe H.J.C."/>
            <person name="Barroso C.S."/>
            <person name="Egas C."/>
        </authorList>
    </citation>
    <scope>NUCLEOTIDE SEQUENCE [LARGE SCALE GENOMIC DNA]</scope>
    <source>
        <strain evidence="1 2">AF-68</strain>
    </source>
</reference>
<keyword evidence="2" id="KW-1185">Reference proteome</keyword>
<dbReference type="Proteomes" id="UP000266178">
    <property type="component" value="Unassembled WGS sequence"/>
</dbReference>
<dbReference type="RefSeq" id="WP_119357730.1">
    <property type="nucleotide sequence ID" value="NZ_BJXM01000001.1"/>
</dbReference>
<evidence type="ECO:0000313" key="2">
    <source>
        <dbReference type="Proteomes" id="UP000266178"/>
    </source>
</evidence>
<dbReference type="EMBL" id="QWLB01000031">
    <property type="protein sequence ID" value="RIH91822.1"/>
    <property type="molecule type" value="Genomic_DNA"/>
</dbReference>
<accession>A0A399FA84</accession>
<evidence type="ECO:0000313" key="1">
    <source>
        <dbReference type="EMBL" id="RIH91822.1"/>
    </source>
</evidence>
<gene>
    <name evidence="1" type="ORF">Mgrana_02258</name>
</gene>
<sequence>MAIPADNWNFQKGDLSGYTHQGRVGVAQELRGLVNRKYLPFSSPYMAYIDDPWSADSTDGTRTQSRHLAPAWDGGGLQIPNRDGTLTFAGDGAYLECPQVVAQRGQQLCFWYVFIGCDSLDCNDFALLELRPPGAAPERVLICDIQMLERLNPGKPTQSREWVQFVYPFAQDFSGDVRWVVCNGKVGLPGSAEALAWPSSLLLDNIQLL</sequence>
<dbReference type="AlphaFoldDB" id="A0A399FA84"/>
<name>A0A399FA84_9DEIN</name>
<organism evidence="1 2">
    <name type="scientific">Meiothermus granaticius NBRC 107808</name>
    <dbReference type="NCBI Taxonomy" id="1227551"/>
    <lineage>
        <taxon>Bacteria</taxon>
        <taxon>Thermotogati</taxon>
        <taxon>Deinococcota</taxon>
        <taxon>Deinococci</taxon>
        <taxon>Thermales</taxon>
        <taxon>Thermaceae</taxon>
        <taxon>Meiothermus</taxon>
    </lineage>
</organism>
<proteinExistence type="predicted"/>